<comment type="caution">
    <text evidence="2">The sequence shown here is derived from an EMBL/GenBank/DDBJ whole genome shotgun (WGS) entry which is preliminary data.</text>
</comment>
<dbReference type="Proteomes" id="UP000257109">
    <property type="component" value="Unassembled WGS sequence"/>
</dbReference>
<feature type="non-terminal residue" evidence="2">
    <location>
        <position position="1"/>
    </location>
</feature>
<sequence>MKDSKNMPKVVGNVASNFADLVVVSERIELGIKRGKFVQSSNTIQFAKKPNQDKKKGEANAILLESVLSYGRGKPTDSNSRQRAKASSSPNNPTTISPFSILAQVPPLVPTAILAKD</sequence>
<gene>
    <name evidence="2" type="ORF">CR513_14912</name>
</gene>
<dbReference type="EMBL" id="QJKJ01002702">
    <property type="protein sequence ID" value="RDY01720.1"/>
    <property type="molecule type" value="Genomic_DNA"/>
</dbReference>
<evidence type="ECO:0000313" key="3">
    <source>
        <dbReference type="Proteomes" id="UP000257109"/>
    </source>
</evidence>
<proteinExistence type="predicted"/>
<organism evidence="2 3">
    <name type="scientific">Mucuna pruriens</name>
    <name type="common">Velvet bean</name>
    <name type="synonym">Dolichos pruriens</name>
    <dbReference type="NCBI Taxonomy" id="157652"/>
    <lineage>
        <taxon>Eukaryota</taxon>
        <taxon>Viridiplantae</taxon>
        <taxon>Streptophyta</taxon>
        <taxon>Embryophyta</taxon>
        <taxon>Tracheophyta</taxon>
        <taxon>Spermatophyta</taxon>
        <taxon>Magnoliopsida</taxon>
        <taxon>eudicotyledons</taxon>
        <taxon>Gunneridae</taxon>
        <taxon>Pentapetalae</taxon>
        <taxon>rosids</taxon>
        <taxon>fabids</taxon>
        <taxon>Fabales</taxon>
        <taxon>Fabaceae</taxon>
        <taxon>Papilionoideae</taxon>
        <taxon>50 kb inversion clade</taxon>
        <taxon>NPAAA clade</taxon>
        <taxon>indigoferoid/millettioid clade</taxon>
        <taxon>Phaseoleae</taxon>
        <taxon>Mucuna</taxon>
    </lineage>
</organism>
<protein>
    <submittedName>
        <fullName evidence="2">Uncharacterized protein</fullName>
    </submittedName>
</protein>
<accession>A0A371HG21</accession>
<feature type="compositionally biased region" description="Low complexity" evidence="1">
    <location>
        <begin position="87"/>
        <end position="100"/>
    </location>
</feature>
<dbReference type="OrthoDB" id="1750196at2759"/>
<name>A0A371HG21_MUCPR</name>
<evidence type="ECO:0000256" key="1">
    <source>
        <dbReference type="SAM" id="MobiDB-lite"/>
    </source>
</evidence>
<feature type="region of interest" description="Disordered" evidence="1">
    <location>
        <begin position="70"/>
        <end position="100"/>
    </location>
</feature>
<reference evidence="2" key="1">
    <citation type="submission" date="2018-05" db="EMBL/GenBank/DDBJ databases">
        <title>Draft genome of Mucuna pruriens seed.</title>
        <authorList>
            <person name="Nnadi N.E."/>
            <person name="Vos R."/>
            <person name="Hasami M.H."/>
            <person name="Devisetty U.K."/>
            <person name="Aguiy J.C."/>
        </authorList>
    </citation>
    <scope>NUCLEOTIDE SEQUENCE [LARGE SCALE GENOMIC DNA]</scope>
    <source>
        <strain evidence="2">JCA_2017</strain>
    </source>
</reference>
<dbReference type="AlphaFoldDB" id="A0A371HG21"/>
<evidence type="ECO:0000313" key="2">
    <source>
        <dbReference type="EMBL" id="RDY01720.1"/>
    </source>
</evidence>
<keyword evidence="3" id="KW-1185">Reference proteome</keyword>